<protein>
    <submittedName>
        <fullName evidence="1">Uncharacterized protein</fullName>
    </submittedName>
</protein>
<gene>
    <name evidence="1" type="ORF">MLD38_010137</name>
</gene>
<dbReference type="Proteomes" id="UP001057402">
    <property type="component" value="Chromosome 4"/>
</dbReference>
<reference evidence="2" key="1">
    <citation type="journal article" date="2023" name="Front. Plant Sci.">
        <title>Chromosomal-level genome assembly of Melastoma candidum provides insights into trichome evolution.</title>
        <authorList>
            <person name="Zhong Y."/>
            <person name="Wu W."/>
            <person name="Sun C."/>
            <person name="Zou P."/>
            <person name="Liu Y."/>
            <person name="Dai S."/>
            <person name="Zhou R."/>
        </authorList>
    </citation>
    <scope>NUCLEOTIDE SEQUENCE [LARGE SCALE GENOMIC DNA]</scope>
</reference>
<accession>A0ACB9QZ16</accession>
<evidence type="ECO:0000313" key="1">
    <source>
        <dbReference type="EMBL" id="KAI4371834.1"/>
    </source>
</evidence>
<organism evidence="1 2">
    <name type="scientific">Melastoma candidum</name>
    <dbReference type="NCBI Taxonomy" id="119954"/>
    <lineage>
        <taxon>Eukaryota</taxon>
        <taxon>Viridiplantae</taxon>
        <taxon>Streptophyta</taxon>
        <taxon>Embryophyta</taxon>
        <taxon>Tracheophyta</taxon>
        <taxon>Spermatophyta</taxon>
        <taxon>Magnoliopsida</taxon>
        <taxon>eudicotyledons</taxon>
        <taxon>Gunneridae</taxon>
        <taxon>Pentapetalae</taxon>
        <taxon>rosids</taxon>
        <taxon>malvids</taxon>
        <taxon>Myrtales</taxon>
        <taxon>Melastomataceae</taxon>
        <taxon>Melastomatoideae</taxon>
        <taxon>Melastomateae</taxon>
        <taxon>Melastoma</taxon>
    </lineage>
</organism>
<evidence type="ECO:0000313" key="2">
    <source>
        <dbReference type="Proteomes" id="UP001057402"/>
    </source>
</evidence>
<keyword evidence="2" id="KW-1185">Reference proteome</keyword>
<proteinExistence type="predicted"/>
<comment type="caution">
    <text evidence="1">The sequence shown here is derived from an EMBL/GenBank/DDBJ whole genome shotgun (WGS) entry which is preliminary data.</text>
</comment>
<sequence>MLFVGDATGLRQEVEDEEAPFLVGCLFGLLSGEMLIWVASEFSLRKRWEILHIPGNIRPSPDKQPTVNVITSQIEPAMANSLIRQLNRISPLENLPHVKRIQKKGIEGGECQLSIILCLAPESGDIDAIPEGVKNLINSFQLCTSVAKVCKNAAISKEEWEAQCKLWPTSYHPPNNIGGITGFSAEESDTVFHFMKYTIDLATSGDSLWTKEASFRLNSHPLRHAAMVAIELSAARDRELFPNFEVGGNGSPEVDCSRCMESSQIKRLKTDSNSVENRKCDDGRPQNCPFNRPYLCTGYDVYLVWEPCTMCAMALVHQRLRRIFFAFPNSRAGALGGFNRLHGQKSLNHHYAVFRVLIADDLYHESLPSREELGTVRFNLDPFTEHNDADLWEALERAHLKDVIRRILWVSESGENFSVGQRQLLSLARALLRRSKILVLDEATDAVDVRTDALIQKIREEFKSCTMLIIVHRLNTIIDCDRILLLDSGRKDYCLTKRSAFSKMVQSTGAANAQYLRGIVFGGKSSQEHQDKPLDGQRRWLASSRWAAAAQYALAVSLTSSHNDLQRLEIADASRSFGRET</sequence>
<dbReference type="EMBL" id="CM042883">
    <property type="protein sequence ID" value="KAI4371834.1"/>
    <property type="molecule type" value="Genomic_DNA"/>
</dbReference>
<name>A0ACB9QZ16_9MYRT</name>